<name>A0A0D2JF95_9BACT</name>
<dbReference type="OrthoDB" id="9777685at2"/>
<dbReference type="EMBL" id="AZAC01000011">
    <property type="protein sequence ID" value="KIX14376.1"/>
    <property type="molecule type" value="Genomic_DNA"/>
</dbReference>
<protein>
    <recommendedName>
        <fullName evidence="2">Cysteine-rich domain-containing protein</fullName>
    </recommendedName>
</protein>
<sequence length="290" mass="31610">MEALLFLGCTVPVRNLNYELSARKVAEALDITLKDLPEFGCCGFPLKANDQRAALIIAARALAQAGETGLPLVALCSACTGTLSEAAHLLDHNEETRDEVNQKLKPLGLEYKPGVNVKHFARFLYEDVGVDALKKTFTQKLDSFTFAPHYGCHYLKPSEVTGKFDDPENPVTLTRLIEATGAKSLNYSSMKDCCGGGLLGTDENLAGSMAGQKLMELGHTEVTALAVICPFCNVMYEGQQKSILKKKEADFKVPVVYLTQILGLAMGYSPNDLGFKLNRVKPKDLVKAFK</sequence>
<dbReference type="RefSeq" id="WP_044348060.1">
    <property type="nucleotide sequence ID" value="NZ_AZAC01000011.1"/>
</dbReference>
<dbReference type="PANTHER" id="PTHR42947">
    <property type="entry name" value="COB--COM HETERODISULFIDE REDUCTASE SUBUNIT B 1"/>
    <property type="match status" value="1"/>
</dbReference>
<accession>A0A0D2JF95</accession>
<feature type="domain" description="Cysteine-rich" evidence="2">
    <location>
        <begin position="148"/>
        <end position="235"/>
    </location>
</feature>
<dbReference type="AlphaFoldDB" id="A0A0D2JF95"/>
<gene>
    <name evidence="3" type="ORF">X474_09195</name>
</gene>
<reference evidence="3 4" key="1">
    <citation type="submission" date="2013-11" db="EMBL/GenBank/DDBJ databases">
        <title>Metagenomic analysis of a methanogenic consortium involved in long chain n-alkane degradation.</title>
        <authorList>
            <person name="Davidova I.A."/>
            <person name="Callaghan A.V."/>
            <person name="Wawrik B."/>
            <person name="Pruitt S."/>
            <person name="Marks C."/>
            <person name="Duncan K.E."/>
            <person name="Suflita J.M."/>
        </authorList>
    </citation>
    <scope>NUCLEOTIDE SEQUENCE [LARGE SCALE GENOMIC DNA]</scope>
    <source>
        <strain evidence="3 4">SPR</strain>
    </source>
</reference>
<evidence type="ECO:0000313" key="3">
    <source>
        <dbReference type="EMBL" id="KIX14376.1"/>
    </source>
</evidence>
<dbReference type="GO" id="GO:0016491">
    <property type="term" value="F:oxidoreductase activity"/>
    <property type="evidence" value="ECO:0007669"/>
    <property type="project" value="UniProtKB-KW"/>
</dbReference>
<keyword evidence="1" id="KW-0560">Oxidoreductase</keyword>
<keyword evidence="4" id="KW-1185">Reference proteome</keyword>
<proteinExistence type="predicted"/>
<feature type="domain" description="Cysteine-rich" evidence="2">
    <location>
        <begin position="4"/>
        <end position="83"/>
    </location>
</feature>
<dbReference type="PANTHER" id="PTHR42947:SF1">
    <property type="entry name" value="COB--COM HETERODISULFIDE REDUCTASE SUBUNIT B 1"/>
    <property type="match status" value="1"/>
</dbReference>
<dbReference type="InterPro" id="IPR051278">
    <property type="entry name" value="HdrB/HdrD_reductase"/>
</dbReference>
<dbReference type="Proteomes" id="UP000032233">
    <property type="component" value="Unassembled WGS sequence"/>
</dbReference>
<comment type="caution">
    <text evidence="3">The sequence shown here is derived from an EMBL/GenBank/DDBJ whole genome shotgun (WGS) entry which is preliminary data.</text>
</comment>
<dbReference type="Gene3D" id="3.40.50.11810">
    <property type="match status" value="1"/>
</dbReference>
<dbReference type="Gene3D" id="1.20.1050.140">
    <property type="match status" value="1"/>
</dbReference>
<dbReference type="STRING" id="1429043.X474_09195"/>
<dbReference type="InParanoid" id="A0A0D2JF95"/>
<evidence type="ECO:0000256" key="1">
    <source>
        <dbReference type="ARBA" id="ARBA00023002"/>
    </source>
</evidence>
<evidence type="ECO:0000313" key="4">
    <source>
        <dbReference type="Proteomes" id="UP000032233"/>
    </source>
</evidence>
<evidence type="ECO:0000259" key="2">
    <source>
        <dbReference type="Pfam" id="PF02754"/>
    </source>
</evidence>
<organism evidence="3 4">
    <name type="scientific">Dethiosulfatarculus sandiegensis</name>
    <dbReference type="NCBI Taxonomy" id="1429043"/>
    <lineage>
        <taxon>Bacteria</taxon>
        <taxon>Pseudomonadati</taxon>
        <taxon>Thermodesulfobacteriota</taxon>
        <taxon>Desulfarculia</taxon>
        <taxon>Desulfarculales</taxon>
        <taxon>Desulfarculaceae</taxon>
        <taxon>Dethiosulfatarculus</taxon>
    </lineage>
</organism>
<dbReference type="InterPro" id="IPR004017">
    <property type="entry name" value="Cys_rich_dom"/>
</dbReference>
<dbReference type="Pfam" id="PF02754">
    <property type="entry name" value="CCG"/>
    <property type="match status" value="2"/>
</dbReference>